<reference evidence="1" key="1">
    <citation type="submission" date="2018-10" db="EMBL/GenBank/DDBJ databases">
        <title>Hidden diversity of soil giant viruses.</title>
        <authorList>
            <person name="Schulz F."/>
            <person name="Alteio L."/>
            <person name="Goudeau D."/>
            <person name="Ryan E.M."/>
            <person name="Malmstrom R.R."/>
            <person name="Blanchard J."/>
            <person name="Woyke T."/>
        </authorList>
    </citation>
    <scope>NUCLEOTIDE SEQUENCE</scope>
    <source>
        <strain evidence="1">HOV1</strain>
    </source>
</reference>
<evidence type="ECO:0000313" key="1">
    <source>
        <dbReference type="EMBL" id="AYV82253.1"/>
    </source>
</evidence>
<sequence length="123" mass="14430">FQNYLTNKLDEAKLKEFQARNGWKSAKTVTSNEICKNARKGKNWIHSIELGNENNFDCCSYHFYGHCVSNDGGGSEALTMEKYYLLHTNFFICGYCVYNIDLDMLADYIRDNFDEFKNKYMIK</sequence>
<dbReference type="EMBL" id="MK072351">
    <property type="protein sequence ID" value="AYV82253.1"/>
    <property type="molecule type" value="Genomic_DNA"/>
</dbReference>
<protein>
    <submittedName>
        <fullName evidence="1">Uncharacterized protein</fullName>
    </submittedName>
</protein>
<name>A0A3G5A8U8_9VIRU</name>
<gene>
    <name evidence="1" type="ORF">Homavirus20_11</name>
</gene>
<accession>A0A3G5A8U8</accession>
<feature type="non-terminal residue" evidence="1">
    <location>
        <position position="1"/>
    </location>
</feature>
<organism evidence="1">
    <name type="scientific">Homavirus sp</name>
    <dbReference type="NCBI Taxonomy" id="2487769"/>
    <lineage>
        <taxon>Viruses</taxon>
        <taxon>Varidnaviria</taxon>
        <taxon>Bamfordvirae</taxon>
        <taxon>Nucleocytoviricota</taxon>
        <taxon>Megaviricetes</taxon>
        <taxon>Imitervirales</taxon>
        <taxon>Mimiviridae</taxon>
        <taxon>Klosneuvirinae</taxon>
    </lineage>
</organism>
<proteinExistence type="predicted"/>